<evidence type="ECO:0000313" key="12">
    <source>
        <dbReference type="EMBL" id="CAF1578051.1"/>
    </source>
</evidence>
<keyword evidence="14" id="KW-1185">Reference proteome</keyword>
<dbReference type="GO" id="GO:0051604">
    <property type="term" value="P:protein maturation"/>
    <property type="evidence" value="ECO:0007669"/>
    <property type="project" value="InterPro"/>
</dbReference>
<evidence type="ECO:0000256" key="3">
    <source>
        <dbReference type="ARBA" id="ARBA00022692"/>
    </source>
</evidence>
<feature type="transmembrane region" description="Helical" evidence="8">
    <location>
        <begin position="358"/>
        <end position="384"/>
    </location>
</feature>
<keyword evidence="6 8" id="KW-0472">Membrane</keyword>
<feature type="transmembrane region" description="Helical" evidence="8">
    <location>
        <begin position="99"/>
        <end position="120"/>
    </location>
</feature>
<accession>A0A815DX47</accession>
<sequence>MFLSSIQYTHTRNLYLTLMSIVYTFALASLYWQQPGLYSDNGILPLRLQVRQHEKTNLFIVKLARLFNWTPYRIMECILLISILLSSLMIIFKCLRTSLTFSILWLSYYSCFQVAGQFLYFQWDTLLLETGFLTIFVAPMRILYIKQKENKDYLYQDRITLWLIRWLAFRLLFASGIVKLTGGDETWWALTATTYHYQSQCLPTPLAYYAHHTPIWLHKLSTALVYMLMSGTGILFFSPFRIHRLIAFNLQIFLQILIALTGNYNFFNLLTIIVCIGLIDDQFLGYSQWKIINNEQKSKKPFSWLFTLFRRLIHLILLITYIYLTIRWFDIHWNNKQQIISTKITFTHAQLDLFLRRFLPVCLFIAWCSLIFTIGRSVFIAICCPKKIYGKIFHPLVTMAYGILAMSLFFVSMVPFTVIERKTGNALPHELQLWYNKFQDYHIFNAYGLFRSMTGINGRPELIIEGAMNTKNPKWKEYEFFYKPGSLSAAPPFVAPHQPRLDWQMWFAALSHYQHEPWLAFFLYRLLTNQPEVLRLIQTNPFPTTPPKQIRVLLYHYNFTTPPSKDYWKRELINNEWFPIISLESQWFMSYIEQQNMLQITKPLPTSILLDIIRSISNFMNGTMFTWFPVIIALVLVILRKILCTKPHIPIFIKKDNEGYQPVPLKDKNN</sequence>
<dbReference type="InterPro" id="IPR009613">
    <property type="entry name" value="LMF"/>
</dbReference>
<protein>
    <recommendedName>
        <fullName evidence="8">Lipase maturation factor</fullName>
    </recommendedName>
</protein>
<evidence type="ECO:0000256" key="7">
    <source>
        <dbReference type="ARBA" id="ARBA00023180"/>
    </source>
</evidence>
<evidence type="ECO:0000313" key="11">
    <source>
        <dbReference type="EMBL" id="CAF1307215.1"/>
    </source>
</evidence>
<evidence type="ECO:0000259" key="9">
    <source>
        <dbReference type="Pfam" id="PF06762"/>
    </source>
</evidence>
<evidence type="ECO:0000313" key="13">
    <source>
        <dbReference type="Proteomes" id="UP000663854"/>
    </source>
</evidence>
<name>A0A815DX47_9BILA</name>
<keyword evidence="3 8" id="KW-0812">Transmembrane</keyword>
<feature type="transmembrane region" description="Helical" evidence="8">
    <location>
        <begin position="12"/>
        <end position="32"/>
    </location>
</feature>
<dbReference type="Pfam" id="PF06762">
    <property type="entry name" value="LMF1"/>
    <property type="match status" value="1"/>
</dbReference>
<dbReference type="Proteomes" id="UP000663854">
    <property type="component" value="Unassembled WGS sequence"/>
</dbReference>
<evidence type="ECO:0000256" key="2">
    <source>
        <dbReference type="ARBA" id="ARBA00005512"/>
    </source>
</evidence>
<dbReference type="InterPro" id="IPR057433">
    <property type="entry name" value="LMF1/2_C"/>
</dbReference>
<dbReference type="EMBL" id="CAJNOH010002712">
    <property type="protein sequence ID" value="CAF1307215.1"/>
    <property type="molecule type" value="Genomic_DNA"/>
</dbReference>
<gene>
    <name evidence="12" type="ORF">JXQ802_LOCUS45915</name>
    <name evidence="11" type="ORF">PYM288_LOCUS30225</name>
</gene>
<dbReference type="PANTHER" id="PTHR14463">
    <property type="entry name" value="LIPASE MATURATION FACTOR"/>
    <property type="match status" value="1"/>
</dbReference>
<keyword evidence="7" id="KW-0325">Glycoprotein</keyword>
<dbReference type="Pfam" id="PF25179">
    <property type="entry name" value="LMF1_C"/>
    <property type="match status" value="1"/>
</dbReference>
<comment type="caution">
    <text evidence="11">The sequence shown here is derived from an EMBL/GenBank/DDBJ whole genome shotgun (WGS) entry which is preliminary data.</text>
</comment>
<proteinExistence type="inferred from homology"/>
<evidence type="ECO:0000256" key="6">
    <source>
        <dbReference type="ARBA" id="ARBA00023136"/>
    </source>
</evidence>
<dbReference type="GO" id="GO:0005789">
    <property type="term" value="C:endoplasmic reticulum membrane"/>
    <property type="evidence" value="ECO:0007669"/>
    <property type="project" value="UniProtKB-SubCell"/>
</dbReference>
<evidence type="ECO:0000256" key="5">
    <source>
        <dbReference type="ARBA" id="ARBA00022989"/>
    </source>
</evidence>
<feature type="domain" description="Lipase maturation factor 1/2 N-terminal" evidence="9">
    <location>
        <begin position="120"/>
        <end position="284"/>
    </location>
</feature>
<feature type="transmembrane region" description="Helical" evidence="8">
    <location>
        <begin position="215"/>
        <end position="237"/>
    </location>
</feature>
<evidence type="ECO:0000256" key="1">
    <source>
        <dbReference type="ARBA" id="ARBA00004477"/>
    </source>
</evidence>
<keyword evidence="5 8" id="KW-1133">Transmembrane helix</keyword>
<comment type="subcellular location">
    <subcellularLocation>
        <location evidence="1 8">Endoplasmic reticulum membrane</location>
        <topology evidence="1 8">Multi-pass membrane protein</topology>
    </subcellularLocation>
</comment>
<evidence type="ECO:0000259" key="10">
    <source>
        <dbReference type="Pfam" id="PF25179"/>
    </source>
</evidence>
<feature type="transmembrane region" description="Helical" evidence="8">
    <location>
        <begin position="266"/>
        <end position="287"/>
    </location>
</feature>
<dbReference type="AlphaFoldDB" id="A0A815DX47"/>
<evidence type="ECO:0000256" key="4">
    <source>
        <dbReference type="ARBA" id="ARBA00022824"/>
    </source>
</evidence>
<feature type="transmembrane region" description="Helical" evidence="8">
    <location>
        <begin position="72"/>
        <end position="92"/>
    </location>
</feature>
<dbReference type="PANTHER" id="PTHR14463:SF5">
    <property type="entry name" value="LIPASE MATURATION FACTOR 2"/>
    <property type="match status" value="1"/>
</dbReference>
<evidence type="ECO:0000313" key="14">
    <source>
        <dbReference type="Proteomes" id="UP000663870"/>
    </source>
</evidence>
<comment type="similarity">
    <text evidence="2 8">Belongs to the lipase maturation factor family.</text>
</comment>
<dbReference type="InterPro" id="IPR057434">
    <property type="entry name" value="LMF1/2_N"/>
</dbReference>
<feature type="transmembrane region" description="Helical" evidence="8">
    <location>
        <begin position="308"/>
        <end position="326"/>
    </location>
</feature>
<feature type="domain" description="Lipase maturation factor 1/2 C-terminal" evidence="10">
    <location>
        <begin position="443"/>
        <end position="575"/>
    </location>
</feature>
<feature type="transmembrane region" description="Helical" evidence="8">
    <location>
        <begin position="396"/>
        <end position="418"/>
    </location>
</feature>
<comment type="function">
    <text evidence="8">Involved in the maturation of specific proteins in the endoplasmic reticulum.</text>
</comment>
<keyword evidence="4 8" id="KW-0256">Endoplasmic reticulum</keyword>
<evidence type="ECO:0000256" key="8">
    <source>
        <dbReference type="RuleBase" id="RU361229"/>
    </source>
</evidence>
<dbReference type="Proteomes" id="UP000663870">
    <property type="component" value="Unassembled WGS sequence"/>
</dbReference>
<feature type="transmembrane region" description="Helical" evidence="8">
    <location>
        <begin position="126"/>
        <end position="144"/>
    </location>
</feature>
<organism evidence="11 13">
    <name type="scientific">Rotaria sordida</name>
    <dbReference type="NCBI Taxonomy" id="392033"/>
    <lineage>
        <taxon>Eukaryota</taxon>
        <taxon>Metazoa</taxon>
        <taxon>Spiralia</taxon>
        <taxon>Gnathifera</taxon>
        <taxon>Rotifera</taxon>
        <taxon>Eurotatoria</taxon>
        <taxon>Bdelloidea</taxon>
        <taxon>Philodinida</taxon>
        <taxon>Philodinidae</taxon>
        <taxon>Rotaria</taxon>
    </lineage>
</organism>
<feature type="transmembrane region" description="Helical" evidence="8">
    <location>
        <begin position="619"/>
        <end position="639"/>
    </location>
</feature>
<reference evidence="11" key="1">
    <citation type="submission" date="2021-02" db="EMBL/GenBank/DDBJ databases">
        <authorList>
            <person name="Nowell W R."/>
        </authorList>
    </citation>
    <scope>NUCLEOTIDE SEQUENCE</scope>
</reference>
<feature type="transmembrane region" description="Helical" evidence="8">
    <location>
        <begin position="159"/>
        <end position="178"/>
    </location>
</feature>
<dbReference type="EMBL" id="CAJNOL010003963">
    <property type="protein sequence ID" value="CAF1578051.1"/>
    <property type="molecule type" value="Genomic_DNA"/>
</dbReference>